<keyword evidence="2" id="KW-1185">Reference proteome</keyword>
<organism evidence="1 2">
    <name type="scientific">Rhizoclosmatium globosum</name>
    <dbReference type="NCBI Taxonomy" id="329046"/>
    <lineage>
        <taxon>Eukaryota</taxon>
        <taxon>Fungi</taxon>
        <taxon>Fungi incertae sedis</taxon>
        <taxon>Chytridiomycota</taxon>
        <taxon>Chytridiomycota incertae sedis</taxon>
        <taxon>Chytridiomycetes</taxon>
        <taxon>Chytridiales</taxon>
        <taxon>Chytriomycetaceae</taxon>
        <taxon>Rhizoclosmatium</taxon>
    </lineage>
</organism>
<evidence type="ECO:0000313" key="1">
    <source>
        <dbReference type="EMBL" id="ORY48941.1"/>
    </source>
</evidence>
<dbReference type="AlphaFoldDB" id="A0A1Y2CPJ0"/>
<name>A0A1Y2CPJ0_9FUNG</name>
<comment type="caution">
    <text evidence="1">The sequence shown here is derived from an EMBL/GenBank/DDBJ whole genome shotgun (WGS) entry which is preliminary data.</text>
</comment>
<evidence type="ECO:0000313" key="2">
    <source>
        <dbReference type="Proteomes" id="UP000193642"/>
    </source>
</evidence>
<proteinExistence type="predicted"/>
<dbReference type="Proteomes" id="UP000193642">
    <property type="component" value="Unassembled WGS sequence"/>
</dbReference>
<dbReference type="EMBL" id="MCGO01000010">
    <property type="protein sequence ID" value="ORY48941.1"/>
    <property type="molecule type" value="Genomic_DNA"/>
</dbReference>
<accession>A0A1Y2CPJ0</accession>
<sequence length="143" mass="15667">MSVPALVQRVPSKANSLTFFLLRRDATATVTSNQPVPPFSVLSIGIAFMNITLYLTQVSRNRGSETTATTTLVYPHLITVNPESGDIEISNFNGGDLTLSASRRSTAVWSVQLFGLFGLMAEAHTEVFEFVSSKTARRRKVQD</sequence>
<protein>
    <submittedName>
        <fullName evidence="1">Uncharacterized protein</fullName>
    </submittedName>
</protein>
<gene>
    <name evidence="1" type="ORF">BCR33DRAFT_714044</name>
</gene>
<reference evidence="1 2" key="1">
    <citation type="submission" date="2016-07" db="EMBL/GenBank/DDBJ databases">
        <title>Pervasive Adenine N6-methylation of Active Genes in Fungi.</title>
        <authorList>
            <consortium name="DOE Joint Genome Institute"/>
            <person name="Mondo S.J."/>
            <person name="Dannebaum R.O."/>
            <person name="Kuo R.C."/>
            <person name="Labutti K."/>
            <person name="Haridas S."/>
            <person name="Kuo A."/>
            <person name="Salamov A."/>
            <person name="Ahrendt S.R."/>
            <person name="Lipzen A."/>
            <person name="Sullivan W."/>
            <person name="Andreopoulos W.B."/>
            <person name="Clum A."/>
            <person name="Lindquist E."/>
            <person name="Daum C."/>
            <person name="Ramamoorthy G.K."/>
            <person name="Gryganskyi A."/>
            <person name="Culley D."/>
            <person name="Magnuson J.K."/>
            <person name="James T.Y."/>
            <person name="O'Malley M.A."/>
            <person name="Stajich J.E."/>
            <person name="Spatafora J.W."/>
            <person name="Visel A."/>
            <person name="Grigoriev I.V."/>
        </authorList>
    </citation>
    <scope>NUCLEOTIDE SEQUENCE [LARGE SCALE GENOMIC DNA]</scope>
    <source>
        <strain evidence="1 2">JEL800</strain>
    </source>
</reference>